<proteinExistence type="predicted"/>
<gene>
    <name evidence="2" type="ORF">Tco_1017176</name>
</gene>
<organism evidence="2 3">
    <name type="scientific">Tanacetum coccineum</name>
    <dbReference type="NCBI Taxonomy" id="301880"/>
    <lineage>
        <taxon>Eukaryota</taxon>
        <taxon>Viridiplantae</taxon>
        <taxon>Streptophyta</taxon>
        <taxon>Embryophyta</taxon>
        <taxon>Tracheophyta</taxon>
        <taxon>Spermatophyta</taxon>
        <taxon>Magnoliopsida</taxon>
        <taxon>eudicotyledons</taxon>
        <taxon>Gunneridae</taxon>
        <taxon>Pentapetalae</taxon>
        <taxon>asterids</taxon>
        <taxon>campanulids</taxon>
        <taxon>Asterales</taxon>
        <taxon>Asteraceae</taxon>
        <taxon>Asteroideae</taxon>
        <taxon>Anthemideae</taxon>
        <taxon>Anthemidinae</taxon>
        <taxon>Tanacetum</taxon>
    </lineage>
</organism>
<comment type="caution">
    <text evidence="2">The sequence shown here is derived from an EMBL/GenBank/DDBJ whole genome shotgun (WGS) entry which is preliminary data.</text>
</comment>
<reference evidence="2" key="2">
    <citation type="submission" date="2022-01" db="EMBL/GenBank/DDBJ databases">
        <authorList>
            <person name="Yamashiro T."/>
            <person name="Shiraishi A."/>
            <person name="Satake H."/>
            <person name="Nakayama K."/>
        </authorList>
    </citation>
    <scope>NUCLEOTIDE SEQUENCE</scope>
</reference>
<sequence length="274" mass="31110">MKDVNDNVVKNDGEAAAKISFASILQNQPSKKTVKITELYNNEVVEGGGVAMLLQWKEVSSRFTNTLYGYFIGKRLAFPLVENNVKNTWAKYGLKRVMLDESFFLFQFKTKEGMESVIENGSWLIRNILLILNVWTPNTCLTKDEIKSAPVWVKLHHVPIVAYSEIGLSLIITQIGRPIMLDSYTSNMCLRSWGRNAYARALIEVSAEKQLMEEIVIAVPYGKEKGHSLATIKLEYDWKPPRCDTCKIFDHKCDQCPKNVKVNMAPQTAVQDDL</sequence>
<evidence type="ECO:0000313" key="2">
    <source>
        <dbReference type="EMBL" id="GJT65696.1"/>
    </source>
</evidence>
<dbReference type="Proteomes" id="UP001151760">
    <property type="component" value="Unassembled WGS sequence"/>
</dbReference>
<dbReference type="PANTHER" id="PTHR31286:SF99">
    <property type="entry name" value="DUF4283 DOMAIN-CONTAINING PROTEIN"/>
    <property type="match status" value="1"/>
</dbReference>
<dbReference type="PANTHER" id="PTHR31286">
    <property type="entry name" value="GLYCINE-RICH CELL WALL STRUCTURAL PROTEIN 1.8-LIKE"/>
    <property type="match status" value="1"/>
</dbReference>
<protein>
    <submittedName>
        <fullName evidence="2">Zinc knuckle CX2CX4HX4C containing protein</fullName>
    </submittedName>
</protein>
<reference evidence="2" key="1">
    <citation type="journal article" date="2022" name="Int. J. Mol. Sci.">
        <title>Draft Genome of Tanacetum Coccineum: Genomic Comparison of Closely Related Tanacetum-Family Plants.</title>
        <authorList>
            <person name="Yamashiro T."/>
            <person name="Shiraishi A."/>
            <person name="Nakayama K."/>
            <person name="Satake H."/>
        </authorList>
    </citation>
    <scope>NUCLEOTIDE SEQUENCE</scope>
</reference>
<evidence type="ECO:0000259" key="1">
    <source>
        <dbReference type="Pfam" id="PF14111"/>
    </source>
</evidence>
<name>A0ABQ5FQQ3_9ASTR</name>
<keyword evidence="3" id="KW-1185">Reference proteome</keyword>
<evidence type="ECO:0000313" key="3">
    <source>
        <dbReference type="Proteomes" id="UP001151760"/>
    </source>
</evidence>
<dbReference type="InterPro" id="IPR040256">
    <property type="entry name" value="At4g02000-like"/>
</dbReference>
<feature type="domain" description="DUF4283" evidence="1">
    <location>
        <begin position="62"/>
        <end position="142"/>
    </location>
</feature>
<dbReference type="EMBL" id="BQNB010017653">
    <property type="protein sequence ID" value="GJT65696.1"/>
    <property type="molecule type" value="Genomic_DNA"/>
</dbReference>
<dbReference type="Pfam" id="PF14111">
    <property type="entry name" value="DUF4283"/>
    <property type="match status" value="1"/>
</dbReference>
<accession>A0ABQ5FQQ3</accession>
<dbReference type="InterPro" id="IPR025558">
    <property type="entry name" value="DUF4283"/>
</dbReference>